<organism evidence="1 2">
    <name type="scientific">Penicillium cataractarum</name>
    <dbReference type="NCBI Taxonomy" id="2100454"/>
    <lineage>
        <taxon>Eukaryota</taxon>
        <taxon>Fungi</taxon>
        <taxon>Dikarya</taxon>
        <taxon>Ascomycota</taxon>
        <taxon>Pezizomycotina</taxon>
        <taxon>Eurotiomycetes</taxon>
        <taxon>Eurotiomycetidae</taxon>
        <taxon>Eurotiales</taxon>
        <taxon>Aspergillaceae</taxon>
        <taxon>Penicillium</taxon>
    </lineage>
</organism>
<dbReference type="AlphaFoldDB" id="A0A9W9SJB6"/>
<evidence type="ECO:0000313" key="1">
    <source>
        <dbReference type="EMBL" id="KAJ5379651.1"/>
    </source>
</evidence>
<dbReference type="Proteomes" id="UP001147782">
    <property type="component" value="Unassembled WGS sequence"/>
</dbReference>
<dbReference type="EMBL" id="JAPZBS010000002">
    <property type="protein sequence ID" value="KAJ5379651.1"/>
    <property type="molecule type" value="Genomic_DNA"/>
</dbReference>
<reference evidence="1" key="1">
    <citation type="submission" date="2022-11" db="EMBL/GenBank/DDBJ databases">
        <authorList>
            <person name="Petersen C."/>
        </authorList>
    </citation>
    <scope>NUCLEOTIDE SEQUENCE</scope>
    <source>
        <strain evidence="1">IBT 29864</strain>
    </source>
</reference>
<protein>
    <submittedName>
        <fullName evidence="1">Uncharacterized protein</fullName>
    </submittedName>
</protein>
<name>A0A9W9SJB6_9EURO</name>
<gene>
    <name evidence="1" type="ORF">N7496_002079</name>
</gene>
<comment type="caution">
    <text evidence="1">The sequence shown here is derived from an EMBL/GenBank/DDBJ whole genome shotgun (WGS) entry which is preliminary data.</text>
</comment>
<sequence length="60" mass="6891">MRKRRIANAQAGGAVRIIAYHAKGRYWEFRFNLCGESIVIPTALGRSLGLRFNRVVDVEW</sequence>
<dbReference type="GeneID" id="81434187"/>
<dbReference type="RefSeq" id="XP_056557222.1">
    <property type="nucleotide sequence ID" value="XM_056695010.1"/>
</dbReference>
<keyword evidence="2" id="KW-1185">Reference proteome</keyword>
<reference evidence="1" key="2">
    <citation type="journal article" date="2023" name="IMA Fungus">
        <title>Comparative genomic study of the Penicillium genus elucidates a diverse pangenome and 15 lateral gene transfer events.</title>
        <authorList>
            <person name="Petersen C."/>
            <person name="Sorensen T."/>
            <person name="Nielsen M.R."/>
            <person name="Sondergaard T.E."/>
            <person name="Sorensen J.L."/>
            <person name="Fitzpatrick D.A."/>
            <person name="Frisvad J.C."/>
            <person name="Nielsen K.L."/>
        </authorList>
    </citation>
    <scope>NUCLEOTIDE SEQUENCE</scope>
    <source>
        <strain evidence="1">IBT 29864</strain>
    </source>
</reference>
<proteinExistence type="predicted"/>
<dbReference type="OrthoDB" id="5392285at2759"/>
<evidence type="ECO:0000313" key="2">
    <source>
        <dbReference type="Proteomes" id="UP001147782"/>
    </source>
</evidence>
<accession>A0A9W9SJB6</accession>